<dbReference type="InterPro" id="IPR018681">
    <property type="entry name" value="DUF2165_transmembrane"/>
</dbReference>
<keyword evidence="3" id="KW-1185">Reference proteome</keyword>
<keyword evidence="1" id="KW-0472">Membrane</keyword>
<dbReference type="Pfam" id="PF09933">
    <property type="entry name" value="DUF2165"/>
    <property type="match status" value="1"/>
</dbReference>
<evidence type="ECO:0000313" key="2">
    <source>
        <dbReference type="EMBL" id="QGT96221.1"/>
    </source>
</evidence>
<sequence>MIRTFKCIFVLLLGLMALLYALQNIANIEACYAAIAYVLSLADHSVYPHSIFPAITAPSVVWTAVVVIITSELIAALLLFIGCWQMWQARKAAAKEFNQRKAFALYGAGVGIVVWFGYFGVFGGALMQMWQTQAGGMSLTGAFQYFASCVFVWLIVNNPDT</sequence>
<dbReference type="AlphaFoldDB" id="A0AA92EU50"/>
<dbReference type="RefSeq" id="WP_156267942.1">
    <property type="nucleotide sequence ID" value="NZ_CP032551.1"/>
</dbReference>
<keyword evidence="1" id="KW-1133">Transmembrane helix</keyword>
<evidence type="ECO:0000256" key="1">
    <source>
        <dbReference type="SAM" id="Phobius"/>
    </source>
</evidence>
<dbReference type="KEGG" id="panm:D3795_08665"/>
<evidence type="ECO:0000313" key="3">
    <source>
        <dbReference type="Proteomes" id="UP000427820"/>
    </source>
</evidence>
<feature type="transmembrane region" description="Helical" evidence="1">
    <location>
        <begin position="60"/>
        <end position="82"/>
    </location>
</feature>
<proteinExistence type="predicted"/>
<gene>
    <name evidence="2" type="ORF">D3795_08665</name>
</gene>
<reference evidence="2 3" key="1">
    <citation type="submission" date="2018-09" db="EMBL/GenBank/DDBJ databases">
        <title>Whole genome sequencing of Idiomarina andamanensis W-5T (LMG 29773T= JCM 31645T).</title>
        <authorList>
            <person name="Das S.K."/>
        </authorList>
    </citation>
    <scope>NUCLEOTIDE SEQUENCE [LARGE SCALE GENOMIC DNA]</scope>
    <source>
        <strain evidence="2 3">W-5T</strain>
    </source>
</reference>
<accession>A0AA92EU50</accession>
<feature type="transmembrane region" description="Helical" evidence="1">
    <location>
        <begin position="103"/>
        <end position="130"/>
    </location>
</feature>
<keyword evidence="1" id="KW-0812">Transmembrane</keyword>
<dbReference type="Proteomes" id="UP000427820">
    <property type="component" value="Chromosome"/>
</dbReference>
<protein>
    <submittedName>
        <fullName evidence="2">DUF2165 domain-containing protein</fullName>
    </submittedName>
</protein>
<name>A0AA92EU50_9GAMM</name>
<organism evidence="2 3">
    <name type="scientific">Pseudidiomarina andamanensis</name>
    <dbReference type="NCBI Taxonomy" id="1940690"/>
    <lineage>
        <taxon>Bacteria</taxon>
        <taxon>Pseudomonadati</taxon>
        <taxon>Pseudomonadota</taxon>
        <taxon>Gammaproteobacteria</taxon>
        <taxon>Alteromonadales</taxon>
        <taxon>Idiomarinaceae</taxon>
        <taxon>Pseudidiomarina</taxon>
    </lineage>
</organism>
<feature type="transmembrane region" description="Helical" evidence="1">
    <location>
        <begin position="136"/>
        <end position="156"/>
    </location>
</feature>
<dbReference type="EMBL" id="CP032551">
    <property type="protein sequence ID" value="QGT96221.1"/>
    <property type="molecule type" value="Genomic_DNA"/>
</dbReference>